<dbReference type="CDD" id="cd16371">
    <property type="entry name" value="DMSOR_beta_like"/>
    <property type="match status" value="1"/>
</dbReference>
<dbReference type="PANTHER" id="PTHR43177">
    <property type="entry name" value="PROTEIN NRFC"/>
    <property type="match status" value="1"/>
</dbReference>
<keyword evidence="4" id="KW-0677">Repeat</keyword>
<evidence type="ECO:0000256" key="7">
    <source>
        <dbReference type="ARBA" id="ARBA00023014"/>
    </source>
</evidence>
<dbReference type="AlphaFoldDB" id="A0A369LR94"/>
<gene>
    <name evidence="9" type="ORF">C1881_00085</name>
</gene>
<name>A0A369LR94_9ACTN</name>
<dbReference type="Gene3D" id="3.30.70.20">
    <property type="match status" value="2"/>
</dbReference>
<reference evidence="9 10" key="1">
    <citation type="journal article" date="2018" name="Elife">
        <title>Discovery and characterization of a prevalent human gut bacterial enzyme sufficient for the inactivation of a family of plant toxins.</title>
        <authorList>
            <person name="Koppel N."/>
            <person name="Bisanz J.E."/>
            <person name="Pandelia M.E."/>
            <person name="Turnbaugh P.J."/>
            <person name="Balskus E.P."/>
        </authorList>
    </citation>
    <scope>NUCLEOTIDE SEQUENCE [LARGE SCALE GENOMIC DNA]</scope>
    <source>
        <strain evidence="9 10">OB21 GAM31</strain>
    </source>
</reference>
<evidence type="ECO:0000256" key="1">
    <source>
        <dbReference type="ARBA" id="ARBA00022448"/>
    </source>
</evidence>
<dbReference type="GO" id="GO:0046872">
    <property type="term" value="F:metal ion binding"/>
    <property type="evidence" value="ECO:0007669"/>
    <property type="project" value="UniProtKB-KW"/>
</dbReference>
<evidence type="ECO:0000313" key="9">
    <source>
        <dbReference type="EMBL" id="RDB61179.1"/>
    </source>
</evidence>
<keyword evidence="6" id="KW-0408">Iron</keyword>
<organism evidence="9 10">
    <name type="scientific">Slackia isoflavoniconvertens</name>
    <dbReference type="NCBI Taxonomy" id="572010"/>
    <lineage>
        <taxon>Bacteria</taxon>
        <taxon>Bacillati</taxon>
        <taxon>Actinomycetota</taxon>
        <taxon>Coriobacteriia</taxon>
        <taxon>Eggerthellales</taxon>
        <taxon>Eggerthellaceae</taxon>
        <taxon>Slackia</taxon>
    </lineage>
</organism>
<sequence length="212" mass="23138">MLYGFFFDNSRCTGCRTCEMACVDFNNLSVGRRYRRVIDYEGGSCELAADGTAKTTAFCYHVSLACNHCANPECVHVCPTGAMHKNELGLVCVDAHKCIGCGYCTIACPYHAPSIDPEAHQSSKCDGCTSRVEQGKRPICVEACPLRALDFGEVDDLLARHTDTTSDVVPLPSSEYTNPNLYMRLSPAGESTRMGDGFIANSQEIENNHENS</sequence>
<dbReference type="EMBL" id="PPTO01000001">
    <property type="protein sequence ID" value="RDB61179.1"/>
    <property type="molecule type" value="Genomic_DNA"/>
</dbReference>
<dbReference type="GO" id="GO:0051539">
    <property type="term" value="F:4 iron, 4 sulfur cluster binding"/>
    <property type="evidence" value="ECO:0007669"/>
    <property type="project" value="UniProtKB-KW"/>
</dbReference>
<feature type="domain" description="4Fe-4S ferredoxin-type" evidence="8">
    <location>
        <begin position="3"/>
        <end position="33"/>
    </location>
</feature>
<dbReference type="InterPro" id="IPR017900">
    <property type="entry name" value="4Fe4S_Fe_S_CS"/>
</dbReference>
<comment type="caution">
    <text evidence="9">The sequence shown here is derived from an EMBL/GenBank/DDBJ whole genome shotgun (WGS) entry which is preliminary data.</text>
</comment>
<evidence type="ECO:0000256" key="4">
    <source>
        <dbReference type="ARBA" id="ARBA00022737"/>
    </source>
</evidence>
<dbReference type="SUPFAM" id="SSF54862">
    <property type="entry name" value="4Fe-4S ferredoxins"/>
    <property type="match status" value="1"/>
</dbReference>
<evidence type="ECO:0000256" key="6">
    <source>
        <dbReference type="ARBA" id="ARBA00023004"/>
    </source>
</evidence>
<dbReference type="InterPro" id="IPR017896">
    <property type="entry name" value="4Fe4S_Fe-S-bd"/>
</dbReference>
<keyword evidence="2" id="KW-0004">4Fe-4S</keyword>
<dbReference type="Pfam" id="PF13247">
    <property type="entry name" value="Fer4_11"/>
    <property type="match status" value="1"/>
</dbReference>
<evidence type="ECO:0000256" key="5">
    <source>
        <dbReference type="ARBA" id="ARBA00022982"/>
    </source>
</evidence>
<keyword evidence="3" id="KW-0479">Metal-binding</keyword>
<keyword evidence="7" id="KW-0411">Iron-sulfur</keyword>
<feature type="domain" description="4Fe-4S ferredoxin-type" evidence="8">
    <location>
        <begin position="89"/>
        <end position="118"/>
    </location>
</feature>
<accession>A0A369LR94</accession>
<dbReference type="PROSITE" id="PS00198">
    <property type="entry name" value="4FE4S_FER_1"/>
    <property type="match status" value="1"/>
</dbReference>
<dbReference type="PROSITE" id="PS51379">
    <property type="entry name" value="4FE4S_FER_2"/>
    <property type="match status" value="3"/>
</dbReference>
<evidence type="ECO:0000313" key="10">
    <source>
        <dbReference type="Proteomes" id="UP000253975"/>
    </source>
</evidence>
<dbReference type="PANTHER" id="PTHR43177:SF5">
    <property type="entry name" value="ANAEROBIC DIMETHYL SULFOXIDE REDUCTASE CHAIN B-RELATED"/>
    <property type="match status" value="1"/>
</dbReference>
<keyword evidence="1" id="KW-0813">Transport</keyword>
<proteinExistence type="predicted"/>
<evidence type="ECO:0000259" key="8">
    <source>
        <dbReference type="PROSITE" id="PS51379"/>
    </source>
</evidence>
<dbReference type="Proteomes" id="UP000253975">
    <property type="component" value="Unassembled WGS sequence"/>
</dbReference>
<evidence type="ECO:0000256" key="3">
    <source>
        <dbReference type="ARBA" id="ARBA00022723"/>
    </source>
</evidence>
<feature type="domain" description="4Fe-4S ferredoxin-type" evidence="8">
    <location>
        <begin position="56"/>
        <end position="88"/>
    </location>
</feature>
<evidence type="ECO:0000256" key="2">
    <source>
        <dbReference type="ARBA" id="ARBA00022485"/>
    </source>
</evidence>
<keyword evidence="5" id="KW-0249">Electron transport</keyword>
<dbReference type="InterPro" id="IPR050954">
    <property type="entry name" value="ET_IronSulfur_Cluster-Binding"/>
</dbReference>
<protein>
    <submittedName>
        <fullName evidence="9">4Fe-4S ferredoxin</fullName>
    </submittedName>
</protein>